<keyword evidence="1" id="KW-1133">Transmembrane helix</keyword>
<dbReference type="EMBL" id="AP018400">
    <property type="protein sequence ID" value="BBA92840.1"/>
    <property type="molecule type" value="Genomic_DNA"/>
</dbReference>
<reference evidence="2 3" key="1">
    <citation type="journal article" date="2018" name="Genome Biol. Evol.">
        <title>Complete Genome Sequence of Streptococcus ruminantium sp. nov. GUT-187T (=DSM 104980T =JCM 31869T), the Type Strain of S. ruminantium, and Comparison with Genome Sequences of Streptococcus suis Strains.</title>
        <authorList>
            <person name="Tohya M."/>
            <person name="Sekizaki T."/>
            <person name="Miyoshi-Akiyama T."/>
        </authorList>
    </citation>
    <scope>NUCLEOTIDE SEQUENCE [LARGE SCALE GENOMIC DNA]</scope>
    <source>
        <strain evidence="2 3">GUT187T</strain>
    </source>
</reference>
<protein>
    <submittedName>
        <fullName evidence="2">Uncharacterized protein</fullName>
    </submittedName>
</protein>
<sequence>MLSEKERVDMEIFRKRRRFSEFVFGFISLGIGQELMRIGLLKPWSENIPFLLGIGIVGLFLSGVALFIIGRLALWFIKQYNQDNRVVKTLILTFTVAILGGLLIGGLGQFIYDHSSFSYRDVKNGVWLVTSVFQSLVKVTVLFILYRFYQGTSLSWKEENFQRILVIVSIVLIFTTSIGLILPSISGLLLRAVDTVIVLGTVYRLIGK</sequence>
<accession>A0A2Z5TNC9</accession>
<evidence type="ECO:0000313" key="2">
    <source>
        <dbReference type="EMBL" id="BBA92840.1"/>
    </source>
</evidence>
<dbReference type="KEGG" id="srq:SR187_6175"/>
<proteinExistence type="predicted"/>
<evidence type="ECO:0000256" key="1">
    <source>
        <dbReference type="SAM" id="Phobius"/>
    </source>
</evidence>
<gene>
    <name evidence="2" type="ORF">SR187_6175</name>
</gene>
<feature type="transmembrane region" description="Helical" evidence="1">
    <location>
        <begin position="89"/>
        <end position="112"/>
    </location>
</feature>
<organism evidence="2 3">
    <name type="scientific">Streptococcus ruminantium</name>
    <dbReference type="NCBI Taxonomy" id="1917441"/>
    <lineage>
        <taxon>Bacteria</taxon>
        <taxon>Bacillati</taxon>
        <taxon>Bacillota</taxon>
        <taxon>Bacilli</taxon>
        <taxon>Lactobacillales</taxon>
        <taxon>Streptococcaceae</taxon>
        <taxon>Streptococcus</taxon>
    </lineage>
</organism>
<keyword evidence="1" id="KW-0812">Transmembrane</keyword>
<feature type="transmembrane region" description="Helical" evidence="1">
    <location>
        <begin position="161"/>
        <end position="182"/>
    </location>
</feature>
<dbReference type="AlphaFoldDB" id="A0A2Z5TNC9"/>
<dbReference type="Proteomes" id="UP000269331">
    <property type="component" value="Chromosome"/>
</dbReference>
<feature type="transmembrane region" description="Helical" evidence="1">
    <location>
        <begin position="188"/>
        <end position="206"/>
    </location>
</feature>
<feature type="transmembrane region" description="Helical" evidence="1">
    <location>
        <begin position="124"/>
        <end position="149"/>
    </location>
</feature>
<feature type="transmembrane region" description="Helical" evidence="1">
    <location>
        <begin position="21"/>
        <end position="40"/>
    </location>
</feature>
<name>A0A2Z5TNC9_9STRE</name>
<evidence type="ECO:0000313" key="3">
    <source>
        <dbReference type="Proteomes" id="UP000269331"/>
    </source>
</evidence>
<feature type="transmembrane region" description="Helical" evidence="1">
    <location>
        <begin position="52"/>
        <end position="77"/>
    </location>
</feature>
<keyword evidence="1" id="KW-0472">Membrane</keyword>